<accession>A0ABS1CFK3</accession>
<evidence type="ECO:0000313" key="11">
    <source>
        <dbReference type="Proteomes" id="UP000748752"/>
    </source>
</evidence>
<dbReference type="PROSITE" id="PS50112">
    <property type="entry name" value="PAS"/>
    <property type="match status" value="2"/>
</dbReference>
<dbReference type="SMART" id="SM00086">
    <property type="entry name" value="PAC"/>
    <property type="match status" value="1"/>
</dbReference>
<name>A0ABS1CFK3_9GAMM</name>
<dbReference type="CDD" id="cd00075">
    <property type="entry name" value="HATPase"/>
    <property type="match status" value="1"/>
</dbReference>
<dbReference type="EMBL" id="NRRV01000014">
    <property type="protein sequence ID" value="MBK1630670.1"/>
    <property type="molecule type" value="Genomic_DNA"/>
</dbReference>
<dbReference type="InterPro" id="IPR013767">
    <property type="entry name" value="PAS_fold"/>
</dbReference>
<feature type="region of interest" description="Disordered" evidence="6">
    <location>
        <begin position="1"/>
        <end position="73"/>
    </location>
</feature>
<feature type="domain" description="PAS" evidence="8">
    <location>
        <begin position="112"/>
        <end position="170"/>
    </location>
</feature>
<evidence type="ECO:0000256" key="6">
    <source>
        <dbReference type="SAM" id="MobiDB-lite"/>
    </source>
</evidence>
<dbReference type="InterPro" id="IPR005467">
    <property type="entry name" value="His_kinase_dom"/>
</dbReference>
<dbReference type="SUPFAM" id="SSF55874">
    <property type="entry name" value="ATPase domain of HSP90 chaperone/DNA topoisomerase II/histidine kinase"/>
    <property type="match status" value="1"/>
</dbReference>
<dbReference type="Pfam" id="PF08448">
    <property type="entry name" value="PAS_4"/>
    <property type="match status" value="1"/>
</dbReference>
<feature type="domain" description="PAC" evidence="9">
    <location>
        <begin position="183"/>
        <end position="237"/>
    </location>
</feature>
<keyword evidence="3" id="KW-0597">Phosphoprotein</keyword>
<dbReference type="PROSITE" id="PS50109">
    <property type="entry name" value="HIS_KIN"/>
    <property type="match status" value="1"/>
</dbReference>
<evidence type="ECO:0000256" key="5">
    <source>
        <dbReference type="ARBA" id="ARBA00022777"/>
    </source>
</evidence>
<evidence type="ECO:0000259" key="9">
    <source>
        <dbReference type="PROSITE" id="PS50113"/>
    </source>
</evidence>
<dbReference type="InterPro" id="IPR052162">
    <property type="entry name" value="Sensor_kinase/Photoreceptor"/>
</dbReference>
<dbReference type="InterPro" id="IPR035965">
    <property type="entry name" value="PAS-like_dom_sf"/>
</dbReference>
<sequence length="609" mass="65720">MKTAGIRAGPGGVGPAAPIQHPSGAATTETQDEEHPVSTGKGIDTQQATHLAADDDQPPAEASADTGGFKPDAELPAASALGAFLEAPPSGTPPEVVEALTLMAGDPADPLPPRLYFETVEQSPVAISVTDAKANILYANAAFEVLTGYDRHEVLGKNQSILSSNATPESIYQQLWRTIQRKRPWTGVLINRRKDGEDYLAELTISPVLDAAGRIRYFLGMHRDVTREHELSVALRQQKTRIETVLDAAPVVVVLLDTDGRIILDNQEYKKLLGDLRGREPLALLRSALQQQAGFDPLERAAAGEGFRDVEISIEVPGNAGPRWLSCSGTAVNESDSSLSGYFIRGDAGDQRLLLLANDITGRRREIERAHLENLRARLAEQQLAQGMREALTAASYQLQVPLNMIRAASGMFKDGTGNPALFADMLGQITQAGETALATLHAAMPTQVPEAGVNVNVNELLRHVLALETDNLLAAGIVVDWQPALVLPELSGHKNELRSLFKHLIDNALQALYEGGGSQRALRLATRALDDAVEVIVEDNGPGIPSGLRLKVFEPFHIGWRNRRGRAGMGLALAQEIVNQHDGAIEIDPDYRDGCRVRVTLGNVRARD</sequence>
<dbReference type="SMART" id="SM00387">
    <property type="entry name" value="HATPase_c"/>
    <property type="match status" value="1"/>
</dbReference>
<keyword evidence="11" id="KW-1185">Reference proteome</keyword>
<evidence type="ECO:0000259" key="7">
    <source>
        <dbReference type="PROSITE" id="PS50109"/>
    </source>
</evidence>
<evidence type="ECO:0000313" key="10">
    <source>
        <dbReference type="EMBL" id="MBK1630670.1"/>
    </source>
</evidence>
<reference evidence="10 11" key="1">
    <citation type="journal article" date="2020" name="Microorganisms">
        <title>Osmotic Adaptation and Compatible Solute Biosynthesis of Phototrophic Bacteria as Revealed from Genome Analyses.</title>
        <authorList>
            <person name="Imhoff J.F."/>
            <person name="Rahn T."/>
            <person name="Kunzel S."/>
            <person name="Keller A."/>
            <person name="Neulinger S.C."/>
        </authorList>
    </citation>
    <scope>NUCLEOTIDE SEQUENCE [LARGE SCALE GENOMIC DNA]</scope>
    <source>
        <strain evidence="10 11">DSM 6210</strain>
    </source>
</reference>
<evidence type="ECO:0000259" key="8">
    <source>
        <dbReference type="PROSITE" id="PS50112"/>
    </source>
</evidence>
<feature type="domain" description="PAS" evidence="8">
    <location>
        <begin position="238"/>
        <end position="274"/>
    </location>
</feature>
<keyword evidence="4" id="KW-0808">Transferase</keyword>
<dbReference type="EC" id="2.7.13.3" evidence="2"/>
<dbReference type="PRINTS" id="PR00344">
    <property type="entry name" value="BCTRLSENSOR"/>
</dbReference>
<keyword evidence="5" id="KW-0418">Kinase</keyword>
<dbReference type="NCBIfam" id="TIGR02938">
    <property type="entry name" value="nifL_nitrog"/>
    <property type="match status" value="1"/>
</dbReference>
<evidence type="ECO:0000256" key="1">
    <source>
        <dbReference type="ARBA" id="ARBA00000085"/>
    </source>
</evidence>
<dbReference type="CDD" id="cd00130">
    <property type="entry name" value="PAS"/>
    <property type="match status" value="2"/>
</dbReference>
<dbReference type="SUPFAM" id="SSF55785">
    <property type="entry name" value="PYP-like sensor domain (PAS domain)"/>
    <property type="match status" value="2"/>
</dbReference>
<dbReference type="PANTHER" id="PTHR43304">
    <property type="entry name" value="PHYTOCHROME-LIKE PROTEIN CPH1"/>
    <property type="match status" value="1"/>
</dbReference>
<dbReference type="InterPro" id="IPR000014">
    <property type="entry name" value="PAS"/>
</dbReference>
<dbReference type="Gene3D" id="3.30.565.10">
    <property type="entry name" value="Histidine kinase-like ATPase, C-terminal domain"/>
    <property type="match status" value="1"/>
</dbReference>
<dbReference type="InterPro" id="IPR003594">
    <property type="entry name" value="HATPase_dom"/>
</dbReference>
<dbReference type="InterPro" id="IPR000700">
    <property type="entry name" value="PAS-assoc_C"/>
</dbReference>
<dbReference type="InterPro" id="IPR013656">
    <property type="entry name" value="PAS_4"/>
</dbReference>
<dbReference type="InterPro" id="IPR014285">
    <property type="entry name" value="N_fixation_neg-reg_NifL"/>
</dbReference>
<dbReference type="PROSITE" id="PS50113">
    <property type="entry name" value="PAC"/>
    <property type="match status" value="1"/>
</dbReference>
<dbReference type="NCBIfam" id="TIGR00229">
    <property type="entry name" value="sensory_box"/>
    <property type="match status" value="1"/>
</dbReference>
<gene>
    <name evidence="10" type="primary">nifL</name>
    <name evidence="10" type="ORF">CKO31_07915</name>
</gene>
<feature type="domain" description="Histidine kinase" evidence="7">
    <location>
        <begin position="394"/>
        <end position="606"/>
    </location>
</feature>
<organism evidence="10 11">
    <name type="scientific">Thiohalocapsa halophila</name>
    <dbReference type="NCBI Taxonomy" id="69359"/>
    <lineage>
        <taxon>Bacteria</taxon>
        <taxon>Pseudomonadati</taxon>
        <taxon>Pseudomonadota</taxon>
        <taxon>Gammaproteobacteria</taxon>
        <taxon>Chromatiales</taxon>
        <taxon>Chromatiaceae</taxon>
        <taxon>Thiohalocapsa</taxon>
    </lineage>
</organism>
<dbReference type="InterPro" id="IPR001610">
    <property type="entry name" value="PAC"/>
</dbReference>
<dbReference type="InterPro" id="IPR004358">
    <property type="entry name" value="Sig_transdc_His_kin-like_C"/>
</dbReference>
<comment type="caution">
    <text evidence="10">The sequence shown here is derived from an EMBL/GenBank/DDBJ whole genome shotgun (WGS) entry which is preliminary data.</text>
</comment>
<dbReference type="SMART" id="SM00091">
    <property type="entry name" value="PAS"/>
    <property type="match status" value="2"/>
</dbReference>
<dbReference type="Gene3D" id="3.30.450.20">
    <property type="entry name" value="PAS domain"/>
    <property type="match status" value="2"/>
</dbReference>
<proteinExistence type="predicted"/>
<dbReference type="Pfam" id="PF00989">
    <property type="entry name" value="PAS"/>
    <property type="match status" value="1"/>
</dbReference>
<dbReference type="InterPro" id="IPR036890">
    <property type="entry name" value="HATPase_C_sf"/>
</dbReference>
<evidence type="ECO:0000256" key="2">
    <source>
        <dbReference type="ARBA" id="ARBA00012438"/>
    </source>
</evidence>
<evidence type="ECO:0000256" key="4">
    <source>
        <dbReference type="ARBA" id="ARBA00022679"/>
    </source>
</evidence>
<evidence type="ECO:0000256" key="3">
    <source>
        <dbReference type="ARBA" id="ARBA00022553"/>
    </source>
</evidence>
<dbReference type="PANTHER" id="PTHR43304:SF1">
    <property type="entry name" value="PAC DOMAIN-CONTAINING PROTEIN"/>
    <property type="match status" value="1"/>
</dbReference>
<dbReference type="Pfam" id="PF02518">
    <property type="entry name" value="HATPase_c"/>
    <property type="match status" value="1"/>
</dbReference>
<protein>
    <recommendedName>
        <fullName evidence="2">histidine kinase</fullName>
        <ecNumber evidence="2">2.7.13.3</ecNumber>
    </recommendedName>
</protein>
<comment type="catalytic activity">
    <reaction evidence="1">
        <text>ATP + protein L-histidine = ADP + protein N-phospho-L-histidine.</text>
        <dbReference type="EC" id="2.7.13.3"/>
    </reaction>
</comment>
<dbReference type="Proteomes" id="UP000748752">
    <property type="component" value="Unassembled WGS sequence"/>
</dbReference>